<accession>A0ABM5XUB4</accession>
<protein>
    <recommendedName>
        <fullName evidence="1">Immunity MXAN-0049 protein domain-containing protein</fullName>
    </recommendedName>
</protein>
<keyword evidence="3" id="KW-1185">Reference proteome</keyword>
<dbReference type="RefSeq" id="WP_061065131.1">
    <property type="nucleotide sequence ID" value="NZ_CP014038.2"/>
</dbReference>
<dbReference type="InterPro" id="IPR012433">
    <property type="entry name" value="Imm11"/>
</dbReference>
<dbReference type="EMBL" id="CP014038">
    <property type="protein sequence ID" value="AMF96652.1"/>
    <property type="molecule type" value="Genomic_DNA"/>
</dbReference>
<dbReference type="Proteomes" id="UP000067422">
    <property type="component" value="Chromosome 1"/>
</dbReference>
<sequence length="194" mass="22734">MNYNNEYWILCPSFQDEKFHVVPSEETGLRRFHVQELVDEENRAIFISDECGLVALPPTILHCKPSLIIHFSIKELFKMVYGGKLFPAIVETPDGNMMDYYLVNVFELLDCWDRDKSAFKQKDPEYFPRVYEYSLDTCVLDQIKESERLVFKMGGTDLSPMVVHEKIKNRLEPLGIGTNYFRVADYCFGDEFEE</sequence>
<name>A0ABM5XUB4_VIBHA</name>
<dbReference type="Pfam" id="PF07791">
    <property type="entry name" value="Imm11"/>
    <property type="match status" value="1"/>
</dbReference>
<reference evidence="2" key="1">
    <citation type="submission" date="2018-01" db="EMBL/GenBank/DDBJ databases">
        <title>FDA dAtabase for Regulatory Grade micrObial Sequences (FDA-ARGOS): Supporting development and validation of Infectious Disease Dx tests.</title>
        <authorList>
            <person name="Hoffmann M."/>
            <person name="Allard M."/>
            <person name="Evans P."/>
            <person name="Brown E."/>
            <person name="Tallon L."/>
            <person name="Sadzewicz L."/>
            <person name="Sengamalay N."/>
            <person name="Ott S."/>
            <person name="Godinez A."/>
            <person name="Nagaraj S."/>
            <person name="Vyas G."/>
            <person name="Aluvathingal J."/>
            <person name="Nadendla S."/>
            <person name="Geyer C."/>
            <person name="Sichtig H."/>
        </authorList>
    </citation>
    <scope>NUCLEOTIDE SEQUENCE</scope>
    <source>
        <strain evidence="2">FDAARGOS_107</strain>
    </source>
</reference>
<evidence type="ECO:0000313" key="2">
    <source>
        <dbReference type="EMBL" id="AMF96652.1"/>
    </source>
</evidence>
<evidence type="ECO:0000259" key="1">
    <source>
        <dbReference type="Pfam" id="PF07791"/>
    </source>
</evidence>
<organism evidence="2 3">
    <name type="scientific">Vibrio harveyi</name>
    <name type="common">Beneckea harveyi</name>
    <dbReference type="NCBI Taxonomy" id="669"/>
    <lineage>
        <taxon>Bacteria</taxon>
        <taxon>Pseudomonadati</taxon>
        <taxon>Pseudomonadota</taxon>
        <taxon>Gammaproteobacteria</taxon>
        <taxon>Vibrionales</taxon>
        <taxon>Vibrionaceae</taxon>
        <taxon>Vibrio</taxon>
    </lineage>
</organism>
<feature type="domain" description="Immunity MXAN-0049 protein" evidence="1">
    <location>
        <begin position="86"/>
        <end position="172"/>
    </location>
</feature>
<proteinExistence type="predicted"/>
<evidence type="ECO:0000313" key="3">
    <source>
        <dbReference type="Proteomes" id="UP000067422"/>
    </source>
</evidence>
<gene>
    <name evidence="2" type="ORF">AL538_02355</name>
</gene>